<comment type="caution">
    <text evidence="1">The sequence shown here is derived from an EMBL/GenBank/DDBJ whole genome shotgun (WGS) entry which is preliminary data.</text>
</comment>
<sequence length="91" mass="9821">MDGHIIDALPRLAADNLQYGGFGQIDVFVVSGQTRQFVDRHGADRYRAGRDYRGAGGVEVAAGAEIHHGIGAVRDCGTKFCKFGLRTARET</sequence>
<gene>
    <name evidence="1" type="ORF">SDC9_146848</name>
</gene>
<dbReference type="EMBL" id="VSSQ01045749">
    <property type="protein sequence ID" value="MPM99655.1"/>
    <property type="molecule type" value="Genomic_DNA"/>
</dbReference>
<organism evidence="1">
    <name type="scientific">bioreactor metagenome</name>
    <dbReference type="NCBI Taxonomy" id="1076179"/>
    <lineage>
        <taxon>unclassified sequences</taxon>
        <taxon>metagenomes</taxon>
        <taxon>ecological metagenomes</taxon>
    </lineage>
</organism>
<evidence type="ECO:0000313" key="1">
    <source>
        <dbReference type="EMBL" id="MPM99655.1"/>
    </source>
</evidence>
<accession>A0A645EE03</accession>
<protein>
    <submittedName>
        <fullName evidence="1">Uncharacterized protein</fullName>
    </submittedName>
</protein>
<dbReference type="AlphaFoldDB" id="A0A645EE03"/>
<proteinExistence type="predicted"/>
<name>A0A645EE03_9ZZZZ</name>
<reference evidence="1" key="1">
    <citation type="submission" date="2019-08" db="EMBL/GenBank/DDBJ databases">
        <authorList>
            <person name="Kucharzyk K."/>
            <person name="Murdoch R.W."/>
            <person name="Higgins S."/>
            <person name="Loffler F."/>
        </authorList>
    </citation>
    <scope>NUCLEOTIDE SEQUENCE</scope>
</reference>